<feature type="non-terminal residue" evidence="1">
    <location>
        <position position="1"/>
    </location>
</feature>
<sequence>GEPGNIFDNPDFLIKNSGIWYGRSFPIDNRKLSHSFVQLELEDPFVEGRGRSDEQLDYLFGENPWKDDPVQNYDFRPRKGSSLIDAGKLVPGINDGQDLVFNHPPSYSGQNRKYIGEAPDIGPYEYGDSVYWIPGFRYEHPSVPIPRDGAKNVSLEYGLAWNYPWKTNYSGTSALVAISGPGLTETRTFQYPNNVMFVSLRPGATYHWSVYVDGVSGGSWTFTTKDKVYPMNDRSLDVTIQDSVYHPIQFKSLHVKKNHRSFLRFSVSSTIDTSYKSTLSIFPEKIKSLKGGIVLYKYNVKGWNESMLSTKNIGLVNKEL</sequence>
<name>A0A382RKF9_9ZZZZ</name>
<dbReference type="EMBL" id="UINC01122399">
    <property type="protein sequence ID" value="SVC98183.1"/>
    <property type="molecule type" value="Genomic_DNA"/>
</dbReference>
<reference evidence="1" key="1">
    <citation type="submission" date="2018-05" db="EMBL/GenBank/DDBJ databases">
        <authorList>
            <person name="Lanie J.A."/>
            <person name="Ng W.-L."/>
            <person name="Kazmierczak K.M."/>
            <person name="Andrzejewski T.M."/>
            <person name="Davidsen T.M."/>
            <person name="Wayne K.J."/>
            <person name="Tettelin H."/>
            <person name="Glass J.I."/>
            <person name="Rusch D."/>
            <person name="Podicherti R."/>
            <person name="Tsui H.-C.T."/>
            <person name="Winkler M.E."/>
        </authorList>
    </citation>
    <scope>NUCLEOTIDE SEQUENCE</scope>
</reference>
<feature type="non-terminal residue" evidence="1">
    <location>
        <position position="320"/>
    </location>
</feature>
<protein>
    <submittedName>
        <fullName evidence="1">Uncharacterized protein</fullName>
    </submittedName>
</protein>
<organism evidence="1">
    <name type="scientific">marine metagenome</name>
    <dbReference type="NCBI Taxonomy" id="408172"/>
    <lineage>
        <taxon>unclassified sequences</taxon>
        <taxon>metagenomes</taxon>
        <taxon>ecological metagenomes</taxon>
    </lineage>
</organism>
<dbReference type="AlphaFoldDB" id="A0A382RKF9"/>
<accession>A0A382RKF9</accession>
<evidence type="ECO:0000313" key="1">
    <source>
        <dbReference type="EMBL" id="SVC98183.1"/>
    </source>
</evidence>
<gene>
    <name evidence="1" type="ORF">METZ01_LOCUS351037</name>
</gene>
<proteinExistence type="predicted"/>